<feature type="region of interest" description="Disordered" evidence="16">
    <location>
        <begin position="356"/>
        <end position="452"/>
    </location>
</feature>
<evidence type="ECO:0000256" key="2">
    <source>
        <dbReference type="ARBA" id="ARBA00022457"/>
    </source>
</evidence>
<keyword evidence="3 15" id="KW-0963">Cytoplasm</keyword>
<dbReference type="GO" id="GO:0006281">
    <property type="term" value="P:DNA repair"/>
    <property type="evidence" value="ECO:0007669"/>
    <property type="project" value="UniProtKB-UniRule"/>
</dbReference>
<evidence type="ECO:0000256" key="14">
    <source>
        <dbReference type="ARBA" id="ARBA00049244"/>
    </source>
</evidence>
<dbReference type="EC" id="2.7.7.7" evidence="15"/>
<feature type="compositionally biased region" description="Pro residues" evidence="16">
    <location>
        <begin position="421"/>
        <end position="430"/>
    </location>
</feature>
<dbReference type="InterPro" id="IPR017961">
    <property type="entry name" value="DNA_pol_Y-fam_little_finger"/>
</dbReference>
<feature type="site" description="Substrate discrimination" evidence="15">
    <location>
        <position position="5"/>
    </location>
</feature>
<evidence type="ECO:0000313" key="19">
    <source>
        <dbReference type="Proteomes" id="UP000586918"/>
    </source>
</evidence>
<dbReference type="Gene3D" id="3.40.1170.60">
    <property type="match status" value="1"/>
</dbReference>
<evidence type="ECO:0000256" key="12">
    <source>
        <dbReference type="ARBA" id="ARBA00023204"/>
    </source>
</evidence>
<dbReference type="InterPro" id="IPR001126">
    <property type="entry name" value="UmuC"/>
</dbReference>
<dbReference type="InterPro" id="IPR022880">
    <property type="entry name" value="DNApol_IV"/>
</dbReference>
<dbReference type="HAMAP" id="MF_01113">
    <property type="entry name" value="DNApol_IV"/>
    <property type="match status" value="1"/>
</dbReference>
<evidence type="ECO:0000256" key="8">
    <source>
        <dbReference type="ARBA" id="ARBA00022763"/>
    </source>
</evidence>
<feature type="compositionally biased region" description="Low complexity" evidence="16">
    <location>
        <begin position="495"/>
        <end position="507"/>
    </location>
</feature>
<evidence type="ECO:0000256" key="5">
    <source>
        <dbReference type="ARBA" id="ARBA00022695"/>
    </source>
</evidence>
<keyword evidence="5 15" id="KW-0548">Nucleotidyltransferase</keyword>
<reference evidence="18 19" key="1">
    <citation type="submission" date="2020-04" db="EMBL/GenBank/DDBJ databases">
        <authorList>
            <person name="Klaysubun C."/>
            <person name="Duangmal K."/>
            <person name="Lipun K."/>
        </authorList>
    </citation>
    <scope>NUCLEOTIDE SEQUENCE [LARGE SCALE GENOMIC DNA]</scope>
    <source>
        <strain evidence="18 19">DSM 45300</strain>
    </source>
</reference>
<keyword evidence="7 15" id="KW-0479">Metal-binding</keyword>
<organism evidence="18 19">
    <name type="scientific">Pseudonocardia bannensis</name>
    <dbReference type="NCBI Taxonomy" id="630973"/>
    <lineage>
        <taxon>Bacteria</taxon>
        <taxon>Bacillati</taxon>
        <taxon>Actinomycetota</taxon>
        <taxon>Actinomycetes</taxon>
        <taxon>Pseudonocardiales</taxon>
        <taxon>Pseudonocardiaceae</taxon>
        <taxon>Pseudonocardia</taxon>
    </lineage>
</organism>
<evidence type="ECO:0000256" key="15">
    <source>
        <dbReference type="HAMAP-Rule" id="MF_01113"/>
    </source>
</evidence>
<evidence type="ECO:0000256" key="3">
    <source>
        <dbReference type="ARBA" id="ARBA00022490"/>
    </source>
</evidence>
<dbReference type="NCBIfam" id="NF002882">
    <property type="entry name" value="PRK03348.1"/>
    <property type="match status" value="1"/>
</dbReference>
<dbReference type="PANTHER" id="PTHR11076">
    <property type="entry name" value="DNA REPAIR POLYMERASE UMUC / TRANSFERASE FAMILY MEMBER"/>
    <property type="match status" value="1"/>
</dbReference>
<proteinExistence type="inferred from homology"/>
<keyword evidence="9 15" id="KW-0460">Magnesium</keyword>
<dbReference type="InterPro" id="IPR036775">
    <property type="entry name" value="DNA_pol_Y-fam_lit_finger_sf"/>
</dbReference>
<dbReference type="GO" id="GO:0005829">
    <property type="term" value="C:cytosol"/>
    <property type="evidence" value="ECO:0007669"/>
    <property type="project" value="TreeGrafter"/>
</dbReference>
<dbReference type="PANTHER" id="PTHR11076:SF33">
    <property type="entry name" value="DNA POLYMERASE KAPPA"/>
    <property type="match status" value="1"/>
</dbReference>
<dbReference type="CDD" id="cd03586">
    <property type="entry name" value="PolY_Pol_IV_kappa"/>
    <property type="match status" value="1"/>
</dbReference>
<evidence type="ECO:0000256" key="6">
    <source>
        <dbReference type="ARBA" id="ARBA00022705"/>
    </source>
</evidence>
<dbReference type="Gene3D" id="3.30.70.270">
    <property type="match status" value="1"/>
</dbReference>
<feature type="domain" description="UmuC" evidence="17">
    <location>
        <begin position="1"/>
        <end position="177"/>
    </location>
</feature>
<keyword evidence="12 15" id="KW-0234">DNA repair</keyword>
<protein>
    <recommendedName>
        <fullName evidence="15">DNA polymerase IV</fullName>
        <shortName evidence="15">Pol IV</shortName>
        <ecNumber evidence="15">2.7.7.7</ecNumber>
    </recommendedName>
</protein>
<evidence type="ECO:0000256" key="10">
    <source>
        <dbReference type="ARBA" id="ARBA00022932"/>
    </source>
</evidence>
<evidence type="ECO:0000256" key="11">
    <source>
        <dbReference type="ARBA" id="ARBA00023125"/>
    </source>
</evidence>
<dbReference type="Pfam" id="PF11799">
    <property type="entry name" value="IMS_C"/>
    <property type="match status" value="1"/>
</dbReference>
<keyword evidence="10 15" id="KW-0239">DNA-directed DNA polymerase</keyword>
<name>A0A848DNW2_9PSEU</name>
<dbReference type="AlphaFoldDB" id="A0A848DNW2"/>
<keyword evidence="2 15" id="KW-0515">Mutator protein</keyword>
<dbReference type="GO" id="GO:0009432">
    <property type="term" value="P:SOS response"/>
    <property type="evidence" value="ECO:0007669"/>
    <property type="project" value="TreeGrafter"/>
</dbReference>
<dbReference type="EMBL" id="JAAXKZ010000100">
    <property type="protein sequence ID" value="NMH94225.1"/>
    <property type="molecule type" value="Genomic_DNA"/>
</dbReference>
<dbReference type="InterPro" id="IPR043502">
    <property type="entry name" value="DNA/RNA_pol_sf"/>
</dbReference>
<dbReference type="InterPro" id="IPR050116">
    <property type="entry name" value="DNA_polymerase-Y"/>
</dbReference>
<comment type="subunit">
    <text evidence="15">Monomer.</text>
</comment>
<comment type="similarity">
    <text evidence="1 15">Belongs to the DNA polymerase type-Y family.</text>
</comment>
<dbReference type="SUPFAM" id="SSF100879">
    <property type="entry name" value="Lesion bypass DNA polymerase (Y-family), little finger domain"/>
    <property type="match status" value="1"/>
</dbReference>
<accession>A0A848DNW2</accession>
<sequence>MDAFFASVEQLTRPTLADRPVLVGGAGPRGVVAGASYQARVYGARSAMPMAQARRRCPQAVVLPPRFALYKAISEQVMAVLGEAAPIVEPVSLDEAFLEPPALAGADGSEVTAFAIALRAAVRERTGLPASVGAGSGKQLAKIASELAKPDGLRVVTPAEEREVMGALPVRALWGVGPVAEAGLRKLGVTTIGQLAAMDPREVTGLLGAAVGTELHRLARGIDDRPVAQRGAAKQISAETTFETDLTAMTAVHDAVARMTAAAHRRLVLDGRAARTVTVKARSADFTTASRSETTAVASTDLATLTAVAQRLARTAVPEGGVRLIGVSLSGLGESPPPALFDAVASADGWTPVPAADVDVGFPGSAGSTAPEPPGRPVHIADTDPGTPEPPRPRRLADADPGTPEPPGRPKLAAEAALGTPEPPSAPVPEGPRAADDTPSPGSRGEKLGRPWRAGDDVRHAEHGHGWVQGAGHGRVTVRFETRATGPGVARTFPADDPALTPADPLTSWRPRDPAVELERSALTAPHHVVEP</sequence>
<evidence type="ECO:0000256" key="1">
    <source>
        <dbReference type="ARBA" id="ARBA00010945"/>
    </source>
</evidence>
<dbReference type="SUPFAM" id="SSF56672">
    <property type="entry name" value="DNA/RNA polymerases"/>
    <property type="match status" value="1"/>
</dbReference>
<evidence type="ECO:0000256" key="13">
    <source>
        <dbReference type="ARBA" id="ARBA00025589"/>
    </source>
</evidence>
<dbReference type="GO" id="GO:0000287">
    <property type="term" value="F:magnesium ion binding"/>
    <property type="evidence" value="ECO:0007669"/>
    <property type="project" value="UniProtKB-UniRule"/>
</dbReference>
<comment type="caution">
    <text evidence="18">The sequence shown here is derived from an EMBL/GenBank/DDBJ whole genome shotgun (WGS) entry which is preliminary data.</text>
</comment>
<dbReference type="GO" id="GO:0006261">
    <property type="term" value="P:DNA-templated DNA replication"/>
    <property type="evidence" value="ECO:0007669"/>
    <property type="project" value="UniProtKB-UniRule"/>
</dbReference>
<dbReference type="PROSITE" id="PS50173">
    <property type="entry name" value="UMUC"/>
    <property type="match status" value="1"/>
</dbReference>
<comment type="caution">
    <text evidence="15">Lacks conserved residue(s) required for the propagation of feature annotation.</text>
</comment>
<evidence type="ECO:0000256" key="4">
    <source>
        <dbReference type="ARBA" id="ARBA00022679"/>
    </source>
</evidence>
<keyword evidence="6 15" id="KW-0235">DNA replication</keyword>
<dbReference type="FunFam" id="1.10.150.20:FF:000068">
    <property type="entry name" value="DNA polymerase IV"/>
    <property type="match status" value="1"/>
</dbReference>
<dbReference type="GO" id="GO:0042276">
    <property type="term" value="P:error-prone translesion synthesis"/>
    <property type="evidence" value="ECO:0007669"/>
    <property type="project" value="TreeGrafter"/>
</dbReference>
<comment type="cofactor">
    <cofactor evidence="15">
        <name>Mg(2+)</name>
        <dbReference type="ChEBI" id="CHEBI:18420"/>
    </cofactor>
    <text evidence="15">Binds 2 magnesium ions per subunit.</text>
</comment>
<dbReference type="Proteomes" id="UP000586918">
    <property type="component" value="Unassembled WGS sequence"/>
</dbReference>
<evidence type="ECO:0000256" key="16">
    <source>
        <dbReference type="SAM" id="MobiDB-lite"/>
    </source>
</evidence>
<keyword evidence="8 15" id="KW-0227">DNA damage</keyword>
<dbReference type="Gene3D" id="3.30.1490.100">
    <property type="entry name" value="DNA polymerase, Y-family, little finger domain"/>
    <property type="match status" value="1"/>
</dbReference>
<gene>
    <name evidence="15" type="primary">dinB</name>
    <name evidence="18" type="ORF">HF519_22120</name>
</gene>
<feature type="active site" evidence="15">
    <location>
        <position position="95"/>
    </location>
</feature>
<keyword evidence="4 15" id="KW-0808">Transferase</keyword>
<dbReference type="NCBIfam" id="NF002677">
    <property type="entry name" value="PRK02406.1"/>
    <property type="match status" value="1"/>
</dbReference>
<feature type="binding site" evidence="15">
    <location>
        <position position="94"/>
    </location>
    <ligand>
        <name>Mg(2+)</name>
        <dbReference type="ChEBI" id="CHEBI:18420"/>
    </ligand>
</feature>
<dbReference type="GO" id="GO:0003887">
    <property type="term" value="F:DNA-directed DNA polymerase activity"/>
    <property type="evidence" value="ECO:0007669"/>
    <property type="project" value="UniProtKB-UniRule"/>
</dbReference>
<keyword evidence="19" id="KW-1185">Reference proteome</keyword>
<evidence type="ECO:0000256" key="9">
    <source>
        <dbReference type="ARBA" id="ARBA00022842"/>
    </source>
</evidence>
<evidence type="ECO:0000256" key="7">
    <source>
        <dbReference type="ARBA" id="ARBA00022723"/>
    </source>
</evidence>
<feature type="region of interest" description="Disordered" evidence="16">
    <location>
        <begin position="487"/>
        <end position="511"/>
    </location>
</feature>
<dbReference type="InterPro" id="IPR043128">
    <property type="entry name" value="Rev_trsase/Diguanyl_cyclase"/>
</dbReference>
<dbReference type="Gene3D" id="1.10.150.20">
    <property type="entry name" value="5' to 3' exonuclease, C-terminal subdomain"/>
    <property type="match status" value="1"/>
</dbReference>
<keyword evidence="11 15" id="KW-0238">DNA-binding</keyword>
<comment type="function">
    <text evidence="13 15">Poorly processive, error-prone DNA polymerase involved in untargeted mutagenesis. Copies undamaged DNA at stalled replication forks, which arise in vivo from mismatched or misaligned primer ends. These misaligned primers can be extended by PolIV. Exhibits no 3'-5' exonuclease (proofreading) activity. May be involved in translesional synthesis, in conjunction with the beta clamp from PolIII.</text>
</comment>
<evidence type="ECO:0000259" key="17">
    <source>
        <dbReference type="PROSITE" id="PS50173"/>
    </source>
</evidence>
<dbReference type="Pfam" id="PF00817">
    <property type="entry name" value="IMS"/>
    <property type="match status" value="1"/>
</dbReference>
<evidence type="ECO:0000313" key="18">
    <source>
        <dbReference type="EMBL" id="NMH94225.1"/>
    </source>
</evidence>
<comment type="subcellular location">
    <subcellularLocation>
        <location evidence="15">Cytoplasm</location>
    </subcellularLocation>
</comment>
<comment type="catalytic activity">
    <reaction evidence="14 15">
        <text>DNA(n) + a 2'-deoxyribonucleoside 5'-triphosphate = DNA(n+1) + diphosphate</text>
        <dbReference type="Rhea" id="RHEA:22508"/>
        <dbReference type="Rhea" id="RHEA-COMP:17339"/>
        <dbReference type="Rhea" id="RHEA-COMP:17340"/>
        <dbReference type="ChEBI" id="CHEBI:33019"/>
        <dbReference type="ChEBI" id="CHEBI:61560"/>
        <dbReference type="ChEBI" id="CHEBI:173112"/>
        <dbReference type="EC" id="2.7.7.7"/>
    </reaction>
</comment>
<dbReference type="GO" id="GO:0003684">
    <property type="term" value="F:damaged DNA binding"/>
    <property type="evidence" value="ECO:0007669"/>
    <property type="project" value="InterPro"/>
</dbReference>